<dbReference type="InterPro" id="IPR001138">
    <property type="entry name" value="Zn2Cys6_DnaBD"/>
</dbReference>
<organism evidence="7 8">
    <name type="scientific">Neohortaea acidophila</name>
    <dbReference type="NCBI Taxonomy" id="245834"/>
    <lineage>
        <taxon>Eukaryota</taxon>
        <taxon>Fungi</taxon>
        <taxon>Dikarya</taxon>
        <taxon>Ascomycota</taxon>
        <taxon>Pezizomycotina</taxon>
        <taxon>Dothideomycetes</taxon>
        <taxon>Dothideomycetidae</taxon>
        <taxon>Mycosphaerellales</taxon>
        <taxon>Teratosphaeriaceae</taxon>
        <taxon>Neohortaea</taxon>
    </lineage>
</organism>
<dbReference type="PANTHER" id="PTHR47660:SF3">
    <property type="entry name" value="FINGER DOMAIN PROTEIN, PUTATIVE (AFU_ORTHOLOGUE AFUA_4G03310)-RELATED"/>
    <property type="match status" value="1"/>
</dbReference>
<keyword evidence="8" id="KW-1185">Reference proteome</keyword>
<evidence type="ECO:0000256" key="1">
    <source>
        <dbReference type="ARBA" id="ARBA00022723"/>
    </source>
</evidence>
<dbReference type="AlphaFoldDB" id="A0A6A6PMR7"/>
<dbReference type="OrthoDB" id="5423818at2759"/>
<dbReference type="EMBL" id="MU001638">
    <property type="protein sequence ID" value="KAF2481116.1"/>
    <property type="molecule type" value="Genomic_DNA"/>
</dbReference>
<evidence type="ECO:0000256" key="5">
    <source>
        <dbReference type="ARBA" id="ARBA00023242"/>
    </source>
</evidence>
<keyword evidence="4" id="KW-0804">Transcription</keyword>
<evidence type="ECO:0000256" key="4">
    <source>
        <dbReference type="ARBA" id="ARBA00023163"/>
    </source>
</evidence>
<dbReference type="Gene3D" id="4.10.240.10">
    <property type="entry name" value="Zn(2)-C6 fungal-type DNA-binding domain"/>
    <property type="match status" value="1"/>
</dbReference>
<evidence type="ECO:0000313" key="7">
    <source>
        <dbReference type="EMBL" id="KAF2481116.1"/>
    </source>
</evidence>
<keyword evidence="2" id="KW-0862">Zinc</keyword>
<feature type="domain" description="Zn(2)-C6 fungal-type" evidence="6">
    <location>
        <begin position="41"/>
        <end position="71"/>
    </location>
</feature>
<dbReference type="InterPro" id="IPR036864">
    <property type="entry name" value="Zn2-C6_fun-type_DNA-bd_sf"/>
</dbReference>
<keyword evidence="5" id="KW-0539">Nucleus</keyword>
<dbReference type="GeneID" id="54470927"/>
<dbReference type="GO" id="GO:0000981">
    <property type="term" value="F:DNA-binding transcription factor activity, RNA polymerase II-specific"/>
    <property type="evidence" value="ECO:0007669"/>
    <property type="project" value="InterPro"/>
</dbReference>
<dbReference type="SMART" id="SM00066">
    <property type="entry name" value="GAL4"/>
    <property type="match status" value="1"/>
</dbReference>
<protein>
    <recommendedName>
        <fullName evidence="6">Zn(2)-C6 fungal-type domain-containing protein</fullName>
    </recommendedName>
</protein>
<accession>A0A6A6PMR7</accession>
<evidence type="ECO:0000259" key="6">
    <source>
        <dbReference type="PROSITE" id="PS50048"/>
    </source>
</evidence>
<dbReference type="PROSITE" id="PS50048">
    <property type="entry name" value="ZN2_CY6_FUNGAL_2"/>
    <property type="match status" value="1"/>
</dbReference>
<keyword evidence="1" id="KW-0479">Metal-binding</keyword>
<evidence type="ECO:0000256" key="2">
    <source>
        <dbReference type="ARBA" id="ARBA00022833"/>
    </source>
</evidence>
<evidence type="ECO:0000256" key="3">
    <source>
        <dbReference type="ARBA" id="ARBA00023015"/>
    </source>
</evidence>
<dbReference type="RefSeq" id="XP_033587686.1">
    <property type="nucleotide sequence ID" value="XM_033729925.1"/>
</dbReference>
<evidence type="ECO:0000313" key="8">
    <source>
        <dbReference type="Proteomes" id="UP000799767"/>
    </source>
</evidence>
<dbReference type="Pfam" id="PF00172">
    <property type="entry name" value="Zn_clus"/>
    <property type="match status" value="1"/>
</dbReference>
<dbReference type="GO" id="GO:0008270">
    <property type="term" value="F:zinc ion binding"/>
    <property type="evidence" value="ECO:0007669"/>
    <property type="project" value="InterPro"/>
</dbReference>
<dbReference type="CDD" id="cd00067">
    <property type="entry name" value="GAL4"/>
    <property type="match status" value="1"/>
</dbReference>
<reference evidence="7" key="1">
    <citation type="journal article" date="2020" name="Stud. Mycol.">
        <title>101 Dothideomycetes genomes: a test case for predicting lifestyles and emergence of pathogens.</title>
        <authorList>
            <person name="Haridas S."/>
            <person name="Albert R."/>
            <person name="Binder M."/>
            <person name="Bloem J."/>
            <person name="Labutti K."/>
            <person name="Salamov A."/>
            <person name="Andreopoulos B."/>
            <person name="Baker S."/>
            <person name="Barry K."/>
            <person name="Bills G."/>
            <person name="Bluhm B."/>
            <person name="Cannon C."/>
            <person name="Castanera R."/>
            <person name="Culley D."/>
            <person name="Daum C."/>
            <person name="Ezra D."/>
            <person name="Gonzalez J."/>
            <person name="Henrissat B."/>
            <person name="Kuo A."/>
            <person name="Liang C."/>
            <person name="Lipzen A."/>
            <person name="Lutzoni F."/>
            <person name="Magnuson J."/>
            <person name="Mondo S."/>
            <person name="Nolan M."/>
            <person name="Ohm R."/>
            <person name="Pangilinan J."/>
            <person name="Park H.-J."/>
            <person name="Ramirez L."/>
            <person name="Alfaro M."/>
            <person name="Sun H."/>
            <person name="Tritt A."/>
            <person name="Yoshinaga Y."/>
            <person name="Zwiers L.-H."/>
            <person name="Turgeon B."/>
            <person name="Goodwin S."/>
            <person name="Spatafora J."/>
            <person name="Crous P."/>
            <person name="Grigoriev I."/>
        </authorList>
    </citation>
    <scope>NUCLEOTIDE SEQUENCE</scope>
    <source>
        <strain evidence="7">CBS 113389</strain>
    </source>
</reference>
<name>A0A6A6PMR7_9PEZI</name>
<gene>
    <name evidence="7" type="ORF">BDY17DRAFT_182957</name>
</gene>
<keyword evidence="3" id="KW-0805">Transcription regulation</keyword>
<proteinExistence type="predicted"/>
<dbReference type="Proteomes" id="UP000799767">
    <property type="component" value="Unassembled WGS sequence"/>
</dbReference>
<dbReference type="SUPFAM" id="SSF57701">
    <property type="entry name" value="Zn2/Cys6 DNA-binding domain"/>
    <property type="match status" value="1"/>
</dbReference>
<dbReference type="PANTHER" id="PTHR47660">
    <property type="entry name" value="TRANSCRIPTION FACTOR WITH C2H2 AND ZN(2)-CYS(6) DNA BINDING DOMAIN (EUROFUNG)-RELATED-RELATED"/>
    <property type="match status" value="1"/>
</dbReference>
<sequence length="479" mass="54438">MSSQLSCGICNKTFTKRQSQIRHTSYCRRKLRDPLPPRKKSCSRCILAKTSCDKARPACSRCVKFGRDCHYELAVRSVLPSPSDGCKDFFSDETSFSALQPSFWPPVPIEDALLISDFVPTAAAFDNLDLRGNDSTVLPPGDLYNMAHNELLIDQYTMTETKTRPQMLEISRLPGFDYSLCAAQLVQPKPLYLSSNLPAQFLLSTLAEYPRRLLKSRAPPFIHQHVSMPRSASAWNTTAGIPPPKILSRGIELTHFWARGRREEVWQLAQHELLQIQKEVSTYNDVNTVAASQAACIYLLLRVERLESAQPASQFDTVLRRALLSLTPRNRALKEKYSDVPLYPSATIDDTTIDCRQTWQLWILLESLHRSIHTILIVDCIAQCISEHNKVGCATEHDWFGVRLPCSRYLWEARSPAEWMEACEEWREEPTLTFGDLVWSSQAQEGRHKRALERWMGEADELGTLLVTVAGVLEAKWRG</sequence>